<evidence type="ECO:0000313" key="2">
    <source>
        <dbReference type="EMBL" id="MCL7039915.1"/>
    </source>
</evidence>
<feature type="non-terminal residue" evidence="2">
    <location>
        <position position="1"/>
    </location>
</feature>
<accession>A0AA42ASR4</accession>
<proteinExistence type="predicted"/>
<dbReference type="EMBL" id="JAJJMA010206426">
    <property type="protein sequence ID" value="MCL7039915.1"/>
    <property type="molecule type" value="Genomic_DNA"/>
</dbReference>
<name>A0AA42ASR4_PAPNU</name>
<keyword evidence="1" id="KW-0472">Membrane</keyword>
<evidence type="ECO:0000313" key="3">
    <source>
        <dbReference type="Proteomes" id="UP001177140"/>
    </source>
</evidence>
<comment type="caution">
    <text evidence="2">The sequence shown here is derived from an EMBL/GenBank/DDBJ whole genome shotgun (WGS) entry which is preliminary data.</text>
</comment>
<feature type="non-terminal residue" evidence="2">
    <location>
        <position position="52"/>
    </location>
</feature>
<evidence type="ECO:0000256" key="1">
    <source>
        <dbReference type="SAM" id="Phobius"/>
    </source>
</evidence>
<keyword evidence="3" id="KW-1185">Reference proteome</keyword>
<dbReference type="AlphaFoldDB" id="A0AA42ASR4"/>
<reference evidence="2" key="1">
    <citation type="submission" date="2022-03" db="EMBL/GenBank/DDBJ databases">
        <title>A functionally conserved STORR gene fusion in Papaver species that diverged 16.8 million years ago.</title>
        <authorList>
            <person name="Catania T."/>
        </authorList>
    </citation>
    <scope>NUCLEOTIDE SEQUENCE</scope>
    <source>
        <strain evidence="2">S-191538</strain>
    </source>
</reference>
<dbReference type="Proteomes" id="UP001177140">
    <property type="component" value="Unassembled WGS sequence"/>
</dbReference>
<sequence>NNLRYTPFAVYAEAWFIGLFGIFICKELLNKSRKSFTIRTRRSTGHTLQYLT</sequence>
<organism evidence="2 3">
    <name type="scientific">Papaver nudicaule</name>
    <name type="common">Iceland poppy</name>
    <dbReference type="NCBI Taxonomy" id="74823"/>
    <lineage>
        <taxon>Eukaryota</taxon>
        <taxon>Viridiplantae</taxon>
        <taxon>Streptophyta</taxon>
        <taxon>Embryophyta</taxon>
        <taxon>Tracheophyta</taxon>
        <taxon>Spermatophyta</taxon>
        <taxon>Magnoliopsida</taxon>
        <taxon>Ranunculales</taxon>
        <taxon>Papaveraceae</taxon>
        <taxon>Papaveroideae</taxon>
        <taxon>Papaver</taxon>
    </lineage>
</organism>
<gene>
    <name evidence="2" type="ORF">MKW94_019114</name>
</gene>
<keyword evidence="1" id="KW-1133">Transmembrane helix</keyword>
<keyword evidence="1" id="KW-0812">Transmembrane</keyword>
<feature type="transmembrane region" description="Helical" evidence="1">
    <location>
        <begin position="6"/>
        <end position="25"/>
    </location>
</feature>
<protein>
    <submittedName>
        <fullName evidence="2">Uncharacterized protein</fullName>
    </submittedName>
</protein>